<keyword evidence="6" id="KW-0496">Mitochondrion</keyword>
<dbReference type="SUPFAM" id="SSF52833">
    <property type="entry name" value="Thioredoxin-like"/>
    <property type="match status" value="1"/>
</dbReference>
<dbReference type="InterPro" id="IPR036249">
    <property type="entry name" value="Thioredoxin-like_sf"/>
</dbReference>
<dbReference type="AlphaFoldDB" id="A0A9P4LTI2"/>
<proteinExistence type="inferred from homology"/>
<evidence type="ECO:0000256" key="6">
    <source>
        <dbReference type="ARBA" id="ARBA00023128"/>
    </source>
</evidence>
<evidence type="ECO:0000256" key="4">
    <source>
        <dbReference type="ARBA" id="ARBA00022946"/>
    </source>
</evidence>
<dbReference type="GO" id="GO:0016491">
    <property type="term" value="F:oxidoreductase activity"/>
    <property type="evidence" value="ECO:0007669"/>
    <property type="project" value="UniProtKB-KW"/>
</dbReference>
<evidence type="ECO:0000256" key="3">
    <source>
        <dbReference type="ARBA" id="ARBA00009734"/>
    </source>
</evidence>
<organism evidence="8 9">
    <name type="scientific">Saccharata proteae CBS 121410</name>
    <dbReference type="NCBI Taxonomy" id="1314787"/>
    <lineage>
        <taxon>Eukaryota</taxon>
        <taxon>Fungi</taxon>
        <taxon>Dikarya</taxon>
        <taxon>Ascomycota</taxon>
        <taxon>Pezizomycotina</taxon>
        <taxon>Dothideomycetes</taxon>
        <taxon>Dothideomycetes incertae sedis</taxon>
        <taxon>Botryosphaeriales</taxon>
        <taxon>Saccharataceae</taxon>
        <taxon>Saccharata</taxon>
    </lineage>
</organism>
<comment type="function">
    <text evidence="1">Putative mitochondrial redox protein which could be involved in the reduction of small toxic molecules.</text>
</comment>
<dbReference type="PROSITE" id="PS51353">
    <property type="entry name" value="ARSC"/>
    <property type="match status" value="1"/>
</dbReference>
<keyword evidence="9" id="KW-1185">Reference proteome</keyword>
<comment type="subcellular location">
    <subcellularLocation>
        <location evidence="2">Mitochondrion</location>
    </subcellularLocation>
</comment>
<reference evidence="8" key="1">
    <citation type="journal article" date="2020" name="Stud. Mycol.">
        <title>101 Dothideomycetes genomes: a test case for predicting lifestyles and emergence of pathogens.</title>
        <authorList>
            <person name="Haridas S."/>
            <person name="Albert R."/>
            <person name="Binder M."/>
            <person name="Bloem J."/>
            <person name="Labutti K."/>
            <person name="Salamov A."/>
            <person name="Andreopoulos B."/>
            <person name="Baker S."/>
            <person name="Barry K."/>
            <person name="Bills G."/>
            <person name="Bluhm B."/>
            <person name="Cannon C."/>
            <person name="Castanera R."/>
            <person name="Culley D."/>
            <person name="Daum C."/>
            <person name="Ezra D."/>
            <person name="Gonzalez J."/>
            <person name="Henrissat B."/>
            <person name="Kuo A."/>
            <person name="Liang C."/>
            <person name="Lipzen A."/>
            <person name="Lutzoni F."/>
            <person name="Magnuson J."/>
            <person name="Mondo S."/>
            <person name="Nolan M."/>
            <person name="Ohm R."/>
            <person name="Pangilinan J."/>
            <person name="Park H.-J."/>
            <person name="Ramirez L."/>
            <person name="Alfaro M."/>
            <person name="Sun H."/>
            <person name="Tritt A."/>
            <person name="Yoshinaga Y."/>
            <person name="Zwiers L.-H."/>
            <person name="Turgeon B."/>
            <person name="Goodwin S."/>
            <person name="Spatafora J."/>
            <person name="Crous P."/>
            <person name="Grigoriev I."/>
        </authorList>
    </citation>
    <scope>NUCLEOTIDE SEQUENCE</scope>
    <source>
        <strain evidence="8">CBS 121410</strain>
    </source>
</reference>
<dbReference type="PANTHER" id="PTHR28071:SF1">
    <property type="entry name" value="REDOX PROTEIN FMP46, MITOCHONDRIAL-RELATED"/>
    <property type="match status" value="1"/>
</dbReference>
<dbReference type="EMBL" id="ML978757">
    <property type="protein sequence ID" value="KAF2083807.1"/>
    <property type="molecule type" value="Genomic_DNA"/>
</dbReference>
<name>A0A9P4LTI2_9PEZI</name>
<evidence type="ECO:0008006" key="10">
    <source>
        <dbReference type="Google" id="ProtNLM"/>
    </source>
</evidence>
<dbReference type="InterPro" id="IPR006660">
    <property type="entry name" value="Arsenate_reductase-like"/>
</dbReference>
<keyword evidence="4" id="KW-0809">Transit peptide</keyword>
<dbReference type="Gene3D" id="3.40.30.10">
    <property type="entry name" value="Glutaredoxin"/>
    <property type="match status" value="1"/>
</dbReference>
<dbReference type="PANTHER" id="PTHR28071">
    <property type="entry name" value="REDOX PROTEIN FMP46, MITOCHONDRIAL-RELATED"/>
    <property type="match status" value="1"/>
</dbReference>
<dbReference type="OrthoDB" id="59229at2759"/>
<feature type="region of interest" description="Disordered" evidence="7">
    <location>
        <begin position="43"/>
        <end position="72"/>
    </location>
</feature>
<accession>A0A9P4LTI2</accession>
<gene>
    <name evidence="8" type="ORF">K490DRAFT_60176</name>
</gene>
<evidence type="ECO:0000256" key="7">
    <source>
        <dbReference type="SAM" id="MobiDB-lite"/>
    </source>
</evidence>
<protein>
    <recommendedName>
        <fullName evidence="10">DUF1687-domain-containing protein</fullName>
    </recommendedName>
</protein>
<comment type="caution">
    <text evidence="8">The sequence shown here is derived from an EMBL/GenBank/DDBJ whole genome shotgun (WGS) entry which is preliminary data.</text>
</comment>
<dbReference type="Pfam" id="PF07955">
    <property type="entry name" value="DUF1687"/>
    <property type="match status" value="1"/>
</dbReference>
<comment type="similarity">
    <text evidence="3">Belongs to the FMP46 family.</text>
</comment>
<feature type="compositionally biased region" description="Polar residues" evidence="7">
    <location>
        <begin position="43"/>
        <end position="58"/>
    </location>
</feature>
<dbReference type="GO" id="GO:0005739">
    <property type="term" value="C:mitochondrion"/>
    <property type="evidence" value="ECO:0007669"/>
    <property type="project" value="UniProtKB-SubCell"/>
</dbReference>
<keyword evidence="5" id="KW-0560">Oxidoreductase</keyword>
<sequence length="151" mass="16532">MSFFSKLFKEANAKNIITLFHAPKSQSSIRALTILKQAQANSVATATEDQASSHTTQSKAERTEFELDVEEGTPTSDQLRIILQYLGASNAGKVVEGASDEEEAQRKLRTGAESFQRPLTVDWHAGRAVIGDNESEILKLVKAIPKETKSV</sequence>
<dbReference type="Proteomes" id="UP000799776">
    <property type="component" value="Unassembled WGS sequence"/>
</dbReference>
<evidence type="ECO:0000313" key="9">
    <source>
        <dbReference type="Proteomes" id="UP000799776"/>
    </source>
</evidence>
<evidence type="ECO:0000256" key="5">
    <source>
        <dbReference type="ARBA" id="ARBA00023002"/>
    </source>
</evidence>
<evidence type="ECO:0000256" key="1">
    <source>
        <dbReference type="ARBA" id="ARBA00002963"/>
    </source>
</evidence>
<dbReference type="InterPro" id="IPR012882">
    <property type="entry name" value="Fmp46"/>
</dbReference>
<evidence type="ECO:0000313" key="8">
    <source>
        <dbReference type="EMBL" id="KAF2083807.1"/>
    </source>
</evidence>
<evidence type="ECO:0000256" key="2">
    <source>
        <dbReference type="ARBA" id="ARBA00004173"/>
    </source>
</evidence>